<keyword evidence="2" id="KW-1185">Reference proteome</keyword>
<protein>
    <submittedName>
        <fullName evidence="1">Glycosyltransferase family 2 protein</fullName>
    </submittedName>
</protein>
<proteinExistence type="predicted"/>
<comment type="caution">
    <text evidence="1">The sequence shown here is derived from an EMBL/GenBank/DDBJ whole genome shotgun (WGS) entry which is preliminary data.</text>
</comment>
<evidence type="ECO:0000313" key="1">
    <source>
        <dbReference type="EMBL" id="MFH6604833.1"/>
    </source>
</evidence>
<reference evidence="1" key="1">
    <citation type="submission" date="2024-09" db="EMBL/GenBank/DDBJ databases">
        <authorList>
            <person name="Liu J."/>
        </authorList>
    </citation>
    <scope>NUCLEOTIDE SEQUENCE</scope>
    <source>
        <strain evidence="1">NBU2967</strain>
    </source>
</reference>
<organism evidence="1 2">
    <name type="scientific">Meishania litoralis</name>
    <dbReference type="NCBI Taxonomy" id="3434685"/>
    <lineage>
        <taxon>Bacteria</taxon>
        <taxon>Pseudomonadati</taxon>
        <taxon>Bacteroidota</taxon>
        <taxon>Flavobacteriia</taxon>
        <taxon>Flavobacteriales</taxon>
        <taxon>Flavobacteriaceae</taxon>
        <taxon>Meishania</taxon>
    </lineage>
</organism>
<evidence type="ECO:0000313" key="2">
    <source>
        <dbReference type="Proteomes" id="UP001595191"/>
    </source>
</evidence>
<name>A0ACC7LM56_9FLAO</name>
<dbReference type="Proteomes" id="UP001595191">
    <property type="component" value="Unassembled WGS sequence"/>
</dbReference>
<dbReference type="EMBL" id="JBHFPV010000005">
    <property type="protein sequence ID" value="MFH6604833.1"/>
    <property type="molecule type" value="Genomic_DNA"/>
</dbReference>
<accession>A0ACC7LM56</accession>
<sequence length="323" mass="36656">MENELFNTDTRIAIVVPYYNASAQIVNVISKIPAFVDAVIIVDDKSKEDLPKSRIMDEINDKTKCHFLENEVNLGVGGATKKGFEYALENDFEIIVKVDADDQMDLGFLPTLIQPLLNGEAAMAKGNRFRNTKALQSMPIPRKFGNLVLSFLTKMATGYWHNFDPTNGFIALKAEVLKKLDFSKLANRYYFETSLLAELYFQKTLIKDIDMPAIYGDEKSNMSLSKMVFVFLGNLQLTFFKRILKEYFLYDFNIGSIYIFFGVPLFSFGMVFGIIKWVHYAKINVLAPTGTIMIITLSIILGFQLILQAIQYDIFNAPNGNAR</sequence>
<gene>
    <name evidence="1" type="ORF">ACEZ3G_15210</name>
</gene>